<evidence type="ECO:0000256" key="1">
    <source>
        <dbReference type="SAM" id="Phobius"/>
    </source>
</evidence>
<protein>
    <submittedName>
        <fullName evidence="2">LANO_0G11958g1_1</fullName>
    </submittedName>
</protein>
<sequence length="228" mass="25713">MQINVTLPLRWAQCWGYAIILMLVNLIVIFPLSAFLFQDFYSRMIPADSVQTIPFSESRKEMGNRSGNIKTTFQFDVERYSSDTAILPHVAANGFAQNVPLRADIPYNVNLDLNVFCLNKVTDLSVRDAEITISVSTSKKLAESVVFRKTLIFSCANTRDIPSLCENNRLSSTFANQVQKELVNSFHLDNPIFIEHDMKSLELSLKFAGNANLIVDPNTSLLTFSMNF</sequence>
<feature type="transmembrane region" description="Helical" evidence="1">
    <location>
        <begin position="15"/>
        <end position="37"/>
    </location>
</feature>
<reference evidence="3" key="1">
    <citation type="submission" date="2016-03" db="EMBL/GenBank/DDBJ databases">
        <authorList>
            <person name="Devillers Hugo."/>
        </authorList>
    </citation>
    <scope>NUCLEOTIDE SEQUENCE [LARGE SCALE GENOMIC DNA]</scope>
</reference>
<accession>A0A1G4KJR4</accession>
<dbReference type="Proteomes" id="UP000189911">
    <property type="component" value="Chromosome G"/>
</dbReference>
<evidence type="ECO:0000313" key="3">
    <source>
        <dbReference type="Proteomes" id="UP000189911"/>
    </source>
</evidence>
<name>A0A1G4KJR4_9SACH</name>
<evidence type="ECO:0000313" key="2">
    <source>
        <dbReference type="EMBL" id="SCV04723.1"/>
    </source>
</evidence>
<organism evidence="2 3">
    <name type="scientific">Lachancea nothofagi CBS 11611</name>
    <dbReference type="NCBI Taxonomy" id="1266666"/>
    <lineage>
        <taxon>Eukaryota</taxon>
        <taxon>Fungi</taxon>
        <taxon>Dikarya</taxon>
        <taxon>Ascomycota</taxon>
        <taxon>Saccharomycotina</taxon>
        <taxon>Saccharomycetes</taxon>
        <taxon>Saccharomycetales</taxon>
        <taxon>Saccharomycetaceae</taxon>
        <taxon>Lachancea</taxon>
    </lineage>
</organism>
<keyword evidence="1" id="KW-0812">Transmembrane</keyword>
<dbReference type="OrthoDB" id="4053690at2759"/>
<dbReference type="CDD" id="cd23994">
    <property type="entry name" value="Seipin_Sei1_like"/>
    <property type="match status" value="1"/>
</dbReference>
<gene>
    <name evidence="2" type="ORF">LANO_0G11958G</name>
</gene>
<dbReference type="EMBL" id="LT598453">
    <property type="protein sequence ID" value="SCV04723.1"/>
    <property type="molecule type" value="Genomic_DNA"/>
</dbReference>
<keyword evidence="1" id="KW-1133">Transmembrane helix</keyword>
<keyword evidence="3" id="KW-1185">Reference proteome</keyword>
<proteinExistence type="predicted"/>
<dbReference type="AlphaFoldDB" id="A0A1G4KJR4"/>
<keyword evidence="1" id="KW-0472">Membrane</keyword>